<proteinExistence type="predicted"/>
<dbReference type="GO" id="GO:0003677">
    <property type="term" value="F:DNA binding"/>
    <property type="evidence" value="ECO:0007669"/>
    <property type="project" value="UniProtKB-KW"/>
</dbReference>
<dbReference type="RefSeq" id="WP_091041507.1">
    <property type="nucleotide sequence ID" value="NZ_FNGF01000001.1"/>
</dbReference>
<dbReference type="OrthoDB" id="9792527at2"/>
<evidence type="ECO:0000256" key="1">
    <source>
        <dbReference type="ARBA" id="ARBA00023015"/>
    </source>
</evidence>
<name>A0A1G9CDA0_9ACTN</name>
<keyword evidence="6" id="KW-1185">Reference proteome</keyword>
<dbReference type="AlphaFoldDB" id="A0A1G9CDA0"/>
<feature type="domain" description="HTH hxlR-type" evidence="4">
    <location>
        <begin position="12"/>
        <end position="107"/>
    </location>
</feature>
<dbReference type="PROSITE" id="PS51118">
    <property type="entry name" value="HTH_HXLR"/>
    <property type="match status" value="1"/>
</dbReference>
<organism evidence="5 6">
    <name type="scientific">Glycomyces sambucus</name>
    <dbReference type="NCBI Taxonomy" id="380244"/>
    <lineage>
        <taxon>Bacteria</taxon>
        <taxon>Bacillati</taxon>
        <taxon>Actinomycetota</taxon>
        <taxon>Actinomycetes</taxon>
        <taxon>Glycomycetales</taxon>
        <taxon>Glycomycetaceae</taxon>
        <taxon>Glycomyces</taxon>
    </lineage>
</organism>
<dbReference type="PANTHER" id="PTHR33204:SF18">
    <property type="entry name" value="TRANSCRIPTIONAL REGULATORY PROTEIN"/>
    <property type="match status" value="1"/>
</dbReference>
<dbReference type="EMBL" id="FNGF01000001">
    <property type="protein sequence ID" value="SDK49632.1"/>
    <property type="molecule type" value="Genomic_DNA"/>
</dbReference>
<evidence type="ECO:0000313" key="6">
    <source>
        <dbReference type="Proteomes" id="UP000198662"/>
    </source>
</evidence>
<evidence type="ECO:0000256" key="3">
    <source>
        <dbReference type="ARBA" id="ARBA00023163"/>
    </source>
</evidence>
<keyword evidence="3" id="KW-0804">Transcription</keyword>
<dbReference type="Pfam" id="PF01638">
    <property type="entry name" value="HxlR"/>
    <property type="match status" value="1"/>
</dbReference>
<protein>
    <submittedName>
        <fullName evidence="5">Transcriptional regulator, HxlR family</fullName>
    </submittedName>
</protein>
<dbReference type="Proteomes" id="UP000198662">
    <property type="component" value="Unassembled WGS sequence"/>
</dbReference>
<keyword evidence="2" id="KW-0238">DNA-binding</keyword>
<dbReference type="InterPro" id="IPR036388">
    <property type="entry name" value="WH-like_DNA-bd_sf"/>
</dbReference>
<dbReference type="InterPro" id="IPR036390">
    <property type="entry name" value="WH_DNA-bd_sf"/>
</dbReference>
<sequence>MTLPSTYRDRNCSIARALEVVGERWTLLIVRDAFYGVRRYGDFAVQLGVPRAVLTDRLKTLVAEGVMERGKDEQGALEYRLTGKGRELWPVLRALMGWGDAFYSPQGPRRSFRHAADGGLVDAGGRCAACGRDVPAPDLLVEPGPGFDAGAPAEDPVSALIDTPRPLLEPIS</sequence>
<keyword evidence="1" id="KW-0805">Transcription regulation</keyword>
<gene>
    <name evidence="5" type="ORF">SAMN05216298_0275</name>
</gene>
<dbReference type="STRING" id="380244.SAMN05216298_0275"/>
<dbReference type="InterPro" id="IPR002577">
    <property type="entry name" value="HTH_HxlR"/>
</dbReference>
<dbReference type="SUPFAM" id="SSF46785">
    <property type="entry name" value="Winged helix' DNA-binding domain"/>
    <property type="match status" value="1"/>
</dbReference>
<evidence type="ECO:0000256" key="2">
    <source>
        <dbReference type="ARBA" id="ARBA00023125"/>
    </source>
</evidence>
<evidence type="ECO:0000313" key="5">
    <source>
        <dbReference type="EMBL" id="SDK49632.1"/>
    </source>
</evidence>
<evidence type="ECO:0000259" key="4">
    <source>
        <dbReference type="PROSITE" id="PS51118"/>
    </source>
</evidence>
<dbReference type="Gene3D" id="1.10.10.10">
    <property type="entry name" value="Winged helix-like DNA-binding domain superfamily/Winged helix DNA-binding domain"/>
    <property type="match status" value="1"/>
</dbReference>
<accession>A0A1G9CDA0</accession>
<reference evidence="6" key="1">
    <citation type="submission" date="2016-10" db="EMBL/GenBank/DDBJ databases">
        <authorList>
            <person name="Varghese N."/>
            <person name="Submissions S."/>
        </authorList>
    </citation>
    <scope>NUCLEOTIDE SEQUENCE [LARGE SCALE GENOMIC DNA]</scope>
    <source>
        <strain evidence="6">CGMCC 4.3147</strain>
    </source>
</reference>
<dbReference type="PANTHER" id="PTHR33204">
    <property type="entry name" value="TRANSCRIPTIONAL REGULATOR, MARR FAMILY"/>
    <property type="match status" value="1"/>
</dbReference>